<dbReference type="PANTHER" id="PTHR42648:SF31">
    <property type="entry name" value="RNA-DIRECTED DNA POLYMERASE"/>
    <property type="match status" value="1"/>
</dbReference>
<dbReference type="Gene3D" id="3.30.420.10">
    <property type="entry name" value="Ribonuclease H-like superfamily/Ribonuclease H"/>
    <property type="match status" value="1"/>
</dbReference>
<dbReference type="InterPro" id="IPR001584">
    <property type="entry name" value="Integrase_cat-core"/>
</dbReference>
<dbReference type="EMBL" id="JARYMX010000007">
    <property type="protein sequence ID" value="KAJ9541638.1"/>
    <property type="molecule type" value="Genomic_DNA"/>
</dbReference>
<sequence>MQQIQMSGSPTGSVHIKEKCYKLHGYPIGYRYKSRVNNVVIDDARKASESNREDLDDVIKGLSSAQCQQLLAALSNQVVAQTVGENVEGLNKECAGTCFLFHIMLIAWILDSGASRHICHDLDRFIDRRRVMDFKVTLPNNLMVPVYMVGDVIIHNNILQKDVLYEKESKGIIGSADHCHGLYVNQVFSAAVSLDMWHKRFGHPTNKRLLAIKSLLDVKTCFGNNDCNICPMSNKENFLFMCSRIHCDIWGPFHVPGHHGHGFFITLVDDHSRFTWLYLIKHKSEAVKIKGIRSDNAHELNLTEFFADKGILHQKSCVSRPQQNSMVERTHQHLLNVALSLMFQSQIRLHFWSECVMTATFLINCTPSEVLKSKTPFEKLRGKVPDFSIFRTFGCLAFASTLSSQRHKFSPRAKACLFVRYPVGMKAYRLLDLETKQFFALEMWFFTRMIFLIKMVKLMQIMTLFPHRFAYCSIRT</sequence>
<dbReference type="GO" id="GO:0006508">
    <property type="term" value="P:proteolysis"/>
    <property type="evidence" value="ECO:0007669"/>
    <property type="project" value="UniProtKB-KW"/>
</dbReference>
<dbReference type="GO" id="GO:0008233">
    <property type="term" value="F:peptidase activity"/>
    <property type="evidence" value="ECO:0007669"/>
    <property type="project" value="UniProtKB-KW"/>
</dbReference>
<feature type="domain" description="Integrase catalytic" evidence="2">
    <location>
        <begin position="292"/>
        <end position="384"/>
    </location>
</feature>
<evidence type="ECO:0000256" key="1">
    <source>
        <dbReference type="ARBA" id="ARBA00022670"/>
    </source>
</evidence>
<dbReference type="GO" id="GO:0003676">
    <property type="term" value="F:nucleic acid binding"/>
    <property type="evidence" value="ECO:0007669"/>
    <property type="project" value="InterPro"/>
</dbReference>
<reference evidence="3" key="1">
    <citation type="submission" date="2023-03" db="EMBL/GenBank/DDBJ databases">
        <title>Chromosome-scale reference genome and RAD-based genetic map of yellow starthistle (Centaurea solstitialis) reveal putative structural variation and QTLs associated with invader traits.</title>
        <authorList>
            <person name="Reatini B."/>
            <person name="Cang F.A."/>
            <person name="Jiang Q."/>
            <person name="Mckibben M.T.W."/>
            <person name="Barker M.S."/>
            <person name="Rieseberg L.H."/>
            <person name="Dlugosch K.M."/>
        </authorList>
    </citation>
    <scope>NUCLEOTIDE SEQUENCE</scope>
    <source>
        <strain evidence="3">CAN-66</strain>
        <tissue evidence="3">Leaf</tissue>
    </source>
</reference>
<evidence type="ECO:0000313" key="3">
    <source>
        <dbReference type="EMBL" id="KAJ9541638.1"/>
    </source>
</evidence>
<dbReference type="Proteomes" id="UP001172457">
    <property type="component" value="Chromosome 7"/>
</dbReference>
<comment type="caution">
    <text evidence="3">The sequence shown here is derived from an EMBL/GenBank/DDBJ whole genome shotgun (WGS) entry which is preliminary data.</text>
</comment>
<organism evidence="3 4">
    <name type="scientific">Centaurea solstitialis</name>
    <name type="common">yellow star-thistle</name>
    <dbReference type="NCBI Taxonomy" id="347529"/>
    <lineage>
        <taxon>Eukaryota</taxon>
        <taxon>Viridiplantae</taxon>
        <taxon>Streptophyta</taxon>
        <taxon>Embryophyta</taxon>
        <taxon>Tracheophyta</taxon>
        <taxon>Spermatophyta</taxon>
        <taxon>Magnoliopsida</taxon>
        <taxon>eudicotyledons</taxon>
        <taxon>Gunneridae</taxon>
        <taxon>Pentapetalae</taxon>
        <taxon>asterids</taxon>
        <taxon>campanulids</taxon>
        <taxon>Asterales</taxon>
        <taxon>Asteraceae</taxon>
        <taxon>Carduoideae</taxon>
        <taxon>Cardueae</taxon>
        <taxon>Centaureinae</taxon>
        <taxon>Centaurea</taxon>
    </lineage>
</organism>
<name>A0AA38SMK0_9ASTR</name>
<dbReference type="InterPro" id="IPR036397">
    <property type="entry name" value="RNaseH_sf"/>
</dbReference>
<dbReference type="GO" id="GO:0015074">
    <property type="term" value="P:DNA integration"/>
    <property type="evidence" value="ECO:0007669"/>
    <property type="project" value="InterPro"/>
</dbReference>
<dbReference type="PANTHER" id="PTHR42648">
    <property type="entry name" value="TRANSPOSASE, PUTATIVE-RELATED"/>
    <property type="match status" value="1"/>
</dbReference>
<dbReference type="InterPro" id="IPR012337">
    <property type="entry name" value="RNaseH-like_sf"/>
</dbReference>
<proteinExistence type="predicted"/>
<keyword evidence="1" id="KW-0378">Hydrolase</keyword>
<dbReference type="AlphaFoldDB" id="A0AA38SMK0"/>
<dbReference type="InterPro" id="IPR057670">
    <property type="entry name" value="SH3_retrovirus"/>
</dbReference>
<gene>
    <name evidence="3" type="ORF">OSB04_028144</name>
</gene>
<dbReference type="InterPro" id="IPR054722">
    <property type="entry name" value="PolX-like_BBD"/>
</dbReference>
<keyword evidence="1" id="KW-0645">Protease</keyword>
<dbReference type="Pfam" id="PF22936">
    <property type="entry name" value="Pol_BBD"/>
    <property type="match status" value="1"/>
</dbReference>
<dbReference type="SUPFAM" id="SSF53098">
    <property type="entry name" value="Ribonuclease H-like"/>
    <property type="match status" value="1"/>
</dbReference>
<accession>A0AA38SMK0</accession>
<protein>
    <recommendedName>
        <fullName evidence="2">Integrase catalytic domain-containing protein</fullName>
    </recommendedName>
</protein>
<evidence type="ECO:0000313" key="4">
    <source>
        <dbReference type="Proteomes" id="UP001172457"/>
    </source>
</evidence>
<evidence type="ECO:0000259" key="2">
    <source>
        <dbReference type="PROSITE" id="PS50994"/>
    </source>
</evidence>
<dbReference type="InterPro" id="IPR039537">
    <property type="entry name" value="Retrotran_Ty1/copia-like"/>
</dbReference>
<keyword evidence="4" id="KW-1185">Reference proteome</keyword>
<dbReference type="Pfam" id="PF25597">
    <property type="entry name" value="SH3_retrovirus"/>
    <property type="match status" value="1"/>
</dbReference>
<dbReference type="PROSITE" id="PS50994">
    <property type="entry name" value="INTEGRASE"/>
    <property type="match status" value="1"/>
</dbReference>